<feature type="compositionally biased region" description="Basic residues" evidence="1">
    <location>
        <begin position="283"/>
        <end position="295"/>
    </location>
</feature>
<feature type="compositionally biased region" description="Polar residues" evidence="1">
    <location>
        <begin position="311"/>
        <end position="326"/>
    </location>
</feature>
<feature type="compositionally biased region" description="Low complexity" evidence="1">
    <location>
        <begin position="99"/>
        <end position="109"/>
    </location>
</feature>
<organism evidence="3">
    <name type="scientific">Cyclophora tenuis</name>
    <name type="common">Marine diatom</name>
    <dbReference type="NCBI Taxonomy" id="216820"/>
    <lineage>
        <taxon>Eukaryota</taxon>
        <taxon>Sar</taxon>
        <taxon>Stramenopiles</taxon>
        <taxon>Ochrophyta</taxon>
        <taxon>Bacillariophyta</taxon>
        <taxon>Fragilariophyceae</taxon>
        <taxon>Fragilariophycidae</taxon>
        <taxon>Cyclophorales</taxon>
        <taxon>Cyclophoraceae</taxon>
        <taxon>Cyclophora</taxon>
    </lineage>
</organism>
<feature type="region of interest" description="Disordered" evidence="1">
    <location>
        <begin position="444"/>
        <end position="504"/>
    </location>
</feature>
<dbReference type="EMBL" id="HBFW01009418">
    <property type="protein sequence ID" value="CAD8935056.1"/>
    <property type="molecule type" value="Transcribed_RNA"/>
</dbReference>
<protein>
    <submittedName>
        <fullName evidence="3">Uncharacterized protein</fullName>
    </submittedName>
</protein>
<feature type="region of interest" description="Disordered" evidence="1">
    <location>
        <begin position="67"/>
        <end position="147"/>
    </location>
</feature>
<feature type="compositionally biased region" description="Polar residues" evidence="1">
    <location>
        <begin position="402"/>
        <end position="411"/>
    </location>
</feature>
<feature type="region of interest" description="Disordered" evidence="1">
    <location>
        <begin position="311"/>
        <end position="352"/>
    </location>
</feature>
<feature type="region of interest" description="Disordered" evidence="1">
    <location>
        <begin position="162"/>
        <end position="256"/>
    </location>
</feature>
<evidence type="ECO:0000313" key="2">
    <source>
        <dbReference type="EMBL" id="CAD8935055.1"/>
    </source>
</evidence>
<reference evidence="3" key="1">
    <citation type="submission" date="2021-01" db="EMBL/GenBank/DDBJ databases">
        <authorList>
            <person name="Corre E."/>
            <person name="Pelletier E."/>
            <person name="Niang G."/>
            <person name="Scheremetjew M."/>
            <person name="Finn R."/>
            <person name="Kale V."/>
            <person name="Holt S."/>
            <person name="Cochrane G."/>
            <person name="Meng A."/>
            <person name="Brown T."/>
            <person name="Cohen L."/>
        </authorList>
    </citation>
    <scope>NUCLEOTIDE SEQUENCE</scope>
    <source>
        <strain evidence="3">ECT3854</strain>
    </source>
</reference>
<feature type="compositionally biased region" description="Basic and acidic residues" evidence="1">
    <location>
        <begin position="123"/>
        <end position="134"/>
    </location>
</feature>
<dbReference type="AlphaFoldDB" id="A0A6U1QFH3"/>
<evidence type="ECO:0000313" key="3">
    <source>
        <dbReference type="EMBL" id="CAD8935056.1"/>
    </source>
</evidence>
<feature type="compositionally biased region" description="Basic and acidic residues" evidence="1">
    <location>
        <begin position="67"/>
        <end position="89"/>
    </location>
</feature>
<evidence type="ECO:0000256" key="1">
    <source>
        <dbReference type="SAM" id="MobiDB-lite"/>
    </source>
</evidence>
<accession>A0A6U1QFH3</accession>
<name>A0A6U1QFH3_CYCTE</name>
<dbReference type="EMBL" id="HBFW01009417">
    <property type="protein sequence ID" value="CAD8935055.1"/>
    <property type="molecule type" value="Transcribed_RNA"/>
</dbReference>
<feature type="compositionally biased region" description="Polar residues" evidence="1">
    <location>
        <begin position="232"/>
        <end position="256"/>
    </location>
</feature>
<feature type="compositionally biased region" description="Polar residues" evidence="1">
    <location>
        <begin position="466"/>
        <end position="481"/>
    </location>
</feature>
<proteinExistence type="predicted"/>
<feature type="region of interest" description="Disordered" evidence="1">
    <location>
        <begin position="269"/>
        <end position="295"/>
    </location>
</feature>
<gene>
    <name evidence="2" type="ORF">CTEN0397_LOCUS6088</name>
    <name evidence="3" type="ORF">CTEN0397_LOCUS6089</name>
</gene>
<feature type="compositionally biased region" description="Low complexity" evidence="1">
    <location>
        <begin position="333"/>
        <end position="343"/>
    </location>
</feature>
<sequence length="557" mass="61095">MGGDDGLGRRVQALLDLLNAAGVDTVDNSGLDREVQRFNSELNRVSSSLPEDPQAWDKQVDKLVRQLRDSLRDTPERDALEQDGGKAQEEGYGNVSRSNPNNAQRNAQPPTQPQPPVQQQQDEQNRRQYLEREFSSTSYPKIGPGYSDTISVVSELTIPTVVPGAVPEEEDYGPPVVIDFSSSSKSEPKRDRRTQTTQLRPPSRRVVTRSGGAAAQRRQSYQATMAHLEASGTINNPSARNQAGSPNASGTTRNIPASSVQMTVNDFPSLNESSNFFEETAKPKRRENGRRSLLRKSNKYAAAVETASSRMLLRQNSVKNNATKSTKYSRRAQQQQQQQQQQQDSSMDLDGIMGSMGKDIGFIFQELNALDADTGGESKVRNTLGSVAKSLGGDLEWPKDQPASSSSQQTDPVLIDEDGFLIGGKKDEGGAAFADFDAVPKDAFDNSFFNPPPAPSRRKKGGSRRASLTSADAKKSTSSPRRATMDMGAKPSRRASMGNKESRIDAVEYATKQRLDMLRQMAADNGDSTGLDSKIDFVEAETMKQIRRLRDRLGENN</sequence>
<feature type="region of interest" description="Disordered" evidence="1">
    <location>
        <begin position="392"/>
        <end position="413"/>
    </location>
</feature>